<evidence type="ECO:0008006" key="6">
    <source>
        <dbReference type="Google" id="ProtNLM"/>
    </source>
</evidence>
<organism evidence="4 5">
    <name type="scientific">Acanthoscelides obtectus</name>
    <name type="common">Bean weevil</name>
    <name type="synonym">Bruchus obtectus</name>
    <dbReference type="NCBI Taxonomy" id="200917"/>
    <lineage>
        <taxon>Eukaryota</taxon>
        <taxon>Metazoa</taxon>
        <taxon>Ecdysozoa</taxon>
        <taxon>Arthropoda</taxon>
        <taxon>Hexapoda</taxon>
        <taxon>Insecta</taxon>
        <taxon>Pterygota</taxon>
        <taxon>Neoptera</taxon>
        <taxon>Endopterygota</taxon>
        <taxon>Coleoptera</taxon>
        <taxon>Polyphaga</taxon>
        <taxon>Cucujiformia</taxon>
        <taxon>Chrysomeloidea</taxon>
        <taxon>Chrysomelidae</taxon>
        <taxon>Bruchinae</taxon>
        <taxon>Bruchini</taxon>
        <taxon>Acanthoscelides</taxon>
    </lineage>
</organism>
<feature type="domain" description="E3 ubiquitin-protein ligase APD1-4 middle" evidence="3">
    <location>
        <begin position="328"/>
        <end position="436"/>
    </location>
</feature>
<dbReference type="PANTHER" id="PTHR39077:SF2">
    <property type="entry name" value="E3 UBIQUITIN-PROTEIN LIGASE APD1-4 MIDDLE DOMAIN-CONTAINING PROTEIN"/>
    <property type="match status" value="1"/>
</dbReference>
<dbReference type="Pfam" id="PF16040">
    <property type="entry name" value="APD1-4_N"/>
    <property type="match status" value="1"/>
</dbReference>
<evidence type="ECO:0000313" key="5">
    <source>
        <dbReference type="Proteomes" id="UP001152888"/>
    </source>
</evidence>
<keyword evidence="1" id="KW-0812">Transmembrane</keyword>
<keyword evidence="1" id="KW-1133">Transmembrane helix</keyword>
<feature type="transmembrane region" description="Helical" evidence="1">
    <location>
        <begin position="7"/>
        <end position="28"/>
    </location>
</feature>
<name>A0A9P0KC89_ACAOB</name>
<dbReference type="InterPro" id="IPR032010">
    <property type="entry name" value="APD1-4_M"/>
</dbReference>
<feature type="domain" description="E3 ubiquitin-protein ligase APD1-4 N-terminal" evidence="2">
    <location>
        <begin position="65"/>
        <end position="134"/>
    </location>
</feature>
<evidence type="ECO:0000259" key="2">
    <source>
        <dbReference type="Pfam" id="PF16040"/>
    </source>
</evidence>
<feature type="transmembrane region" description="Helical" evidence="1">
    <location>
        <begin position="419"/>
        <end position="438"/>
    </location>
</feature>
<evidence type="ECO:0000259" key="3">
    <source>
        <dbReference type="Pfam" id="PF16041"/>
    </source>
</evidence>
<comment type="caution">
    <text evidence="4">The sequence shown here is derived from an EMBL/GenBank/DDBJ whole genome shotgun (WGS) entry which is preliminary data.</text>
</comment>
<dbReference type="Proteomes" id="UP001152888">
    <property type="component" value="Unassembled WGS sequence"/>
</dbReference>
<gene>
    <name evidence="4" type="ORF">ACAOBT_LOCUS9208</name>
</gene>
<proteinExistence type="predicted"/>
<dbReference type="EMBL" id="CAKOFQ010006780">
    <property type="protein sequence ID" value="CAH1970979.1"/>
    <property type="molecule type" value="Genomic_DNA"/>
</dbReference>
<evidence type="ECO:0000313" key="4">
    <source>
        <dbReference type="EMBL" id="CAH1970979.1"/>
    </source>
</evidence>
<dbReference type="Pfam" id="PF16041">
    <property type="entry name" value="APD1-4_M"/>
    <property type="match status" value="1"/>
</dbReference>
<dbReference type="AlphaFoldDB" id="A0A9P0KC89"/>
<dbReference type="OrthoDB" id="6435218at2759"/>
<keyword evidence="5" id="KW-1185">Reference proteome</keyword>
<dbReference type="PANTHER" id="PTHR39077">
    <property type="entry name" value="DUF4793 DOMAIN-CONTAINING PROTEIN"/>
    <property type="match status" value="1"/>
</dbReference>
<keyword evidence="1" id="KW-0472">Membrane</keyword>
<accession>A0A9P0KC89</accession>
<reference evidence="4" key="1">
    <citation type="submission" date="2022-03" db="EMBL/GenBank/DDBJ databases">
        <authorList>
            <person name="Sayadi A."/>
        </authorList>
    </citation>
    <scope>NUCLEOTIDE SEQUENCE</scope>
</reference>
<evidence type="ECO:0000256" key="1">
    <source>
        <dbReference type="SAM" id="Phobius"/>
    </source>
</evidence>
<sequence length="439" mass="49955">MHGVKRVVIFCLMTAVVPTVLIIVPLYLRHTVFAPVVYPVAESDVLSIEEGVSGIFCESLNLKMNSSFNAFQLGGTPRISTKRKHIRLKKSMTLPDDTLEYWGFYLLKGAKVKLKVCSRYDGSRILVVRGGKNLNTCALMEHNYKKYGAKMDAEHSRVKVTYEKPAEVLGMVDAEVERDVGKEDLSEDDDTIRKRLQLNRLNMNQSEDSTTPKVEVENTNNTKIRHRKRHARKWLHKLQSLKKELGGEASNVDIRRKRSISPLDAHIKHGGNALNFSLIALQSDSVSSFESDLLTCYDGKILLTRGFLPSESCNSVNYLEKSNHMVTEHTVASNGYYYYIFYSDNDLVKNDIHAVFDIYKPTYRFSEKSSKECMNQTECEFPINIFSDETVIVEVPTRDGIEHEEDDITLLTSTCNPRMGVYMIFPILVLLLILLCAFL</sequence>
<protein>
    <recommendedName>
        <fullName evidence="6">E3 ubiquitin-protein ligase APD1-4 middle domain-containing protein</fullName>
    </recommendedName>
</protein>
<dbReference type="InterPro" id="IPR032008">
    <property type="entry name" value="APD1-4_N"/>
</dbReference>